<comment type="caution">
    <text evidence="1">The sequence shown here is derived from an EMBL/GenBank/DDBJ whole genome shotgun (WGS) entry which is preliminary data.</text>
</comment>
<accession>A0A133PMD5</accession>
<dbReference type="Proteomes" id="UP000070174">
    <property type="component" value="Unassembled WGS sequence"/>
</dbReference>
<protein>
    <submittedName>
        <fullName evidence="1">Uncharacterized protein</fullName>
    </submittedName>
</protein>
<sequence length="49" mass="6037">MPKSIILDRQKLVYFLKMRYNLSHLFGNSKYKKLIVLQRNGGYYEENYY</sequence>
<evidence type="ECO:0000313" key="2">
    <source>
        <dbReference type="Proteomes" id="UP000070174"/>
    </source>
</evidence>
<evidence type="ECO:0000313" key="1">
    <source>
        <dbReference type="EMBL" id="KXA29726.1"/>
    </source>
</evidence>
<reference evidence="1 2" key="1">
    <citation type="submission" date="2016-01" db="EMBL/GenBank/DDBJ databases">
        <authorList>
            <person name="Oliw E.H."/>
        </authorList>
    </citation>
    <scope>NUCLEOTIDE SEQUENCE [LARGE SCALE GENOMIC DNA]</scope>
    <source>
        <strain evidence="1 2">CMW7756A</strain>
    </source>
</reference>
<dbReference type="EMBL" id="LRQE01000034">
    <property type="protein sequence ID" value="KXA29726.1"/>
    <property type="molecule type" value="Genomic_DNA"/>
</dbReference>
<gene>
    <name evidence="1" type="ORF">HMPREF3229_01352</name>
</gene>
<proteinExistence type="predicted"/>
<name>A0A133PMD5_9FIRM</name>
<organism evidence="1">
    <name type="scientific">Peptoniphilus harei</name>
    <dbReference type="NCBI Taxonomy" id="54005"/>
    <lineage>
        <taxon>Bacteria</taxon>
        <taxon>Bacillati</taxon>
        <taxon>Bacillota</taxon>
        <taxon>Tissierellia</taxon>
        <taxon>Tissierellales</taxon>
        <taxon>Peptoniphilaceae</taxon>
        <taxon>Peptoniphilus</taxon>
    </lineage>
</organism>
<dbReference type="AlphaFoldDB" id="A0A133PMD5"/>